<gene>
    <name evidence="1" type="ORF">ALC60_14723</name>
</gene>
<dbReference type="Proteomes" id="UP000075809">
    <property type="component" value="Unassembled WGS sequence"/>
</dbReference>
<dbReference type="EMBL" id="KQ983238">
    <property type="protein sequence ID" value="KYQ46301.1"/>
    <property type="molecule type" value="Genomic_DNA"/>
</dbReference>
<reference evidence="1 2" key="1">
    <citation type="submission" date="2015-09" db="EMBL/GenBank/DDBJ databases">
        <title>Trachymyrmex zeteki WGS genome.</title>
        <authorList>
            <person name="Nygaard S."/>
            <person name="Hu H."/>
            <person name="Boomsma J."/>
            <person name="Zhang G."/>
        </authorList>
    </citation>
    <scope>NUCLEOTIDE SEQUENCE [LARGE SCALE GENOMIC DNA]</scope>
    <source>
        <strain evidence="1">Tzet28-1</strain>
        <tissue evidence="1">Whole body</tissue>
    </source>
</reference>
<name>A0A151WET2_9HYME</name>
<keyword evidence="2" id="KW-1185">Reference proteome</keyword>
<evidence type="ECO:0000313" key="1">
    <source>
        <dbReference type="EMBL" id="KYQ46301.1"/>
    </source>
</evidence>
<proteinExistence type="predicted"/>
<accession>A0A151WET2</accession>
<sequence>MGKGWRAATRSEYRKVEELTLAGFFVITLLVSTISGVEVPSLRRALLRRSLAGSAKVVKRTKVRRQDDVSGEERRLNGFGSDGEKIADKAIARCFGTAIAFISMRFNLIGHVLSLQEREGDEEPLRGCKAVVYLRDRQQRDLDGGLIAELSRHMLCADLGTDMRTSLSSGMRLD</sequence>
<protein>
    <submittedName>
        <fullName evidence="1">Uncharacterized protein</fullName>
    </submittedName>
</protein>
<organism evidence="1 2">
    <name type="scientific">Mycetomoellerius zeteki</name>
    <dbReference type="NCBI Taxonomy" id="64791"/>
    <lineage>
        <taxon>Eukaryota</taxon>
        <taxon>Metazoa</taxon>
        <taxon>Ecdysozoa</taxon>
        <taxon>Arthropoda</taxon>
        <taxon>Hexapoda</taxon>
        <taxon>Insecta</taxon>
        <taxon>Pterygota</taxon>
        <taxon>Neoptera</taxon>
        <taxon>Endopterygota</taxon>
        <taxon>Hymenoptera</taxon>
        <taxon>Apocrita</taxon>
        <taxon>Aculeata</taxon>
        <taxon>Formicoidea</taxon>
        <taxon>Formicidae</taxon>
        <taxon>Myrmicinae</taxon>
        <taxon>Mycetomoellerius</taxon>
    </lineage>
</organism>
<dbReference type="AlphaFoldDB" id="A0A151WET2"/>
<evidence type="ECO:0000313" key="2">
    <source>
        <dbReference type="Proteomes" id="UP000075809"/>
    </source>
</evidence>